<dbReference type="AlphaFoldDB" id="A0A7Y7M747"/>
<gene>
    <name evidence="1" type="ORF">HUK84_10035</name>
</gene>
<evidence type="ECO:0000313" key="2">
    <source>
        <dbReference type="Proteomes" id="UP000534870"/>
    </source>
</evidence>
<dbReference type="Proteomes" id="UP000534870">
    <property type="component" value="Unassembled WGS sequence"/>
</dbReference>
<name>A0A7Y7M747_9PROT</name>
<evidence type="ECO:0000313" key="1">
    <source>
        <dbReference type="EMBL" id="NVN11456.1"/>
    </source>
</evidence>
<proteinExistence type="predicted"/>
<sequence length="166" mass="18578">MENIEKSDLIAKIKAIADHGDMSDLEFIAKILHVTFSNHFEYKTSMRSGAGEGFHAERCSGQPTDMGLYPLQATSIRVYGKTPSTPLQRASLSIAIKPDYFSLTPQEITTILNVSPGAEHVGMVNPTDSVEWDLGKIFPGRSFILESSYERRNNFISNMIFIQKYL</sequence>
<protein>
    <submittedName>
        <fullName evidence="1">Uncharacterized protein</fullName>
    </submittedName>
</protein>
<dbReference type="RefSeq" id="WP_176640167.1">
    <property type="nucleotide sequence ID" value="NZ_JABXXP010000180.1"/>
</dbReference>
<organism evidence="1 2">
    <name type="scientific">Nguyenibacter vanlangensis</name>
    <dbReference type="NCBI Taxonomy" id="1216886"/>
    <lineage>
        <taxon>Bacteria</taxon>
        <taxon>Pseudomonadati</taxon>
        <taxon>Pseudomonadota</taxon>
        <taxon>Alphaproteobacteria</taxon>
        <taxon>Acetobacterales</taxon>
        <taxon>Acetobacteraceae</taxon>
        <taxon>Nguyenibacter</taxon>
    </lineage>
</organism>
<comment type="caution">
    <text evidence="1">The sequence shown here is derived from an EMBL/GenBank/DDBJ whole genome shotgun (WGS) entry which is preliminary data.</text>
</comment>
<accession>A0A7Y7M747</accession>
<reference evidence="1 2" key="1">
    <citation type="submission" date="2020-06" db="EMBL/GenBank/DDBJ databases">
        <title>Description of novel acetic acid bacteria.</title>
        <authorList>
            <person name="Sombolestani A."/>
        </authorList>
    </citation>
    <scope>NUCLEOTIDE SEQUENCE [LARGE SCALE GENOMIC DNA]</scope>
    <source>
        <strain evidence="1 2">LMG 31431</strain>
    </source>
</reference>
<dbReference type="EMBL" id="JABXXP010000180">
    <property type="protein sequence ID" value="NVN11456.1"/>
    <property type="molecule type" value="Genomic_DNA"/>
</dbReference>